<protein>
    <submittedName>
        <fullName evidence="3">Cysteine protease</fullName>
    </submittedName>
</protein>
<dbReference type="InterPro" id="IPR000668">
    <property type="entry name" value="Peptidase_C1A_C"/>
</dbReference>
<dbReference type="RefSeq" id="WP_015235368.1">
    <property type="nucleotide sequence ID" value="NC_019793.1"/>
</dbReference>
<dbReference type="InterPro" id="IPR013128">
    <property type="entry name" value="Peptidase_C1A"/>
</dbReference>
<dbReference type="Pfam" id="PF00112">
    <property type="entry name" value="Peptidase_C1"/>
    <property type="match status" value="1"/>
</dbReference>
<dbReference type="PATRIC" id="fig|937777.3.peg.1522"/>
<evidence type="ECO:0000256" key="1">
    <source>
        <dbReference type="ARBA" id="ARBA00008455"/>
    </source>
</evidence>
<organism evidence="3 4">
    <name type="scientific">Deinococcus peraridilitoris (strain DSM 19664 / LMG 22246 / CIP 109416 / KR-200)</name>
    <dbReference type="NCBI Taxonomy" id="937777"/>
    <lineage>
        <taxon>Bacteria</taxon>
        <taxon>Thermotogati</taxon>
        <taxon>Deinococcota</taxon>
        <taxon>Deinococci</taxon>
        <taxon>Deinococcales</taxon>
        <taxon>Deinococcaceae</taxon>
        <taxon>Deinococcus</taxon>
    </lineage>
</organism>
<evidence type="ECO:0000313" key="4">
    <source>
        <dbReference type="Proteomes" id="UP000010467"/>
    </source>
</evidence>
<dbReference type="GO" id="GO:0006508">
    <property type="term" value="P:proteolysis"/>
    <property type="evidence" value="ECO:0007669"/>
    <property type="project" value="UniProtKB-KW"/>
</dbReference>
<evidence type="ECO:0000259" key="2">
    <source>
        <dbReference type="SMART" id="SM00645"/>
    </source>
</evidence>
<dbReference type="eggNOG" id="COG4870">
    <property type="taxonomic scope" value="Bacteria"/>
</dbReference>
<dbReference type="AlphaFoldDB" id="L0A230"/>
<dbReference type="SMART" id="SM00645">
    <property type="entry name" value="Pept_C1"/>
    <property type="match status" value="1"/>
</dbReference>
<gene>
    <name evidence="3" type="ordered locus">Deipe_1519</name>
</gene>
<dbReference type="KEGG" id="dpd:Deipe_1519"/>
<keyword evidence="3" id="KW-0378">Hydrolase</keyword>
<dbReference type="STRING" id="937777.Deipe_1519"/>
<keyword evidence="3" id="KW-0645">Protease</keyword>
<dbReference type="EMBL" id="CP003382">
    <property type="protein sequence ID" value="AFZ67060.1"/>
    <property type="molecule type" value="Genomic_DNA"/>
</dbReference>
<dbReference type="SUPFAM" id="SSF54001">
    <property type="entry name" value="Cysteine proteinases"/>
    <property type="match status" value="1"/>
</dbReference>
<keyword evidence="4" id="KW-1185">Reference proteome</keyword>
<dbReference type="OrthoDB" id="3648721at2"/>
<dbReference type="InterPro" id="IPR038765">
    <property type="entry name" value="Papain-like_cys_pep_sf"/>
</dbReference>
<dbReference type="Gene3D" id="3.90.70.10">
    <property type="entry name" value="Cysteine proteinases"/>
    <property type="match status" value="1"/>
</dbReference>
<dbReference type="HOGENOM" id="CLU_056603_3_0_0"/>
<comment type="similarity">
    <text evidence="1">Belongs to the peptidase C1 family.</text>
</comment>
<dbReference type="PANTHER" id="PTHR12411">
    <property type="entry name" value="CYSTEINE PROTEASE FAMILY C1-RELATED"/>
    <property type="match status" value="1"/>
</dbReference>
<dbReference type="GO" id="GO:0008234">
    <property type="term" value="F:cysteine-type peptidase activity"/>
    <property type="evidence" value="ECO:0007669"/>
    <property type="project" value="InterPro"/>
</dbReference>
<feature type="domain" description="Peptidase C1A papain C-terminal" evidence="2">
    <location>
        <begin position="40"/>
        <end position="246"/>
    </location>
</feature>
<dbReference type="CDD" id="cd02619">
    <property type="entry name" value="Peptidase_C1"/>
    <property type="match status" value="1"/>
</dbReference>
<sequence>MLNVLFRARKRDNPFGWIPDVPDFRDFRQSLPTQLMTTDLPPSADLRAFMPPVYDQGQLGSCTAQTMAAAVEYDRIKRGKASRRPSTLFLYYNSRLMEGTVNEDAGATLRTAAKVVNEYGAPPESYWPYRIPRYARRPYASAYRSGQVNQALRYARVDQTEQALKATLASGLPIAFGFAVYDSLMTQLVARTGVVPMPSASERMRGGHAVLMCGYTDSAQRFLCRNSWGADWGLDGYFWLPYAYVTHPDLAADFWTVEAVER</sequence>
<reference evidence="4" key="1">
    <citation type="submission" date="2012-03" db="EMBL/GenBank/DDBJ databases">
        <title>Complete sequence of chromosome of Deinococcus peraridilitoris DSM 19664.</title>
        <authorList>
            <person name="Lucas S."/>
            <person name="Copeland A."/>
            <person name="Lapidus A."/>
            <person name="Glavina del Rio T."/>
            <person name="Dalin E."/>
            <person name="Tice H."/>
            <person name="Bruce D."/>
            <person name="Goodwin L."/>
            <person name="Pitluck S."/>
            <person name="Peters L."/>
            <person name="Mikhailova N."/>
            <person name="Lu M."/>
            <person name="Kyrpides N."/>
            <person name="Mavromatis K."/>
            <person name="Ivanova N."/>
            <person name="Brettin T."/>
            <person name="Detter J.C."/>
            <person name="Han C."/>
            <person name="Larimer F."/>
            <person name="Land M."/>
            <person name="Hauser L."/>
            <person name="Markowitz V."/>
            <person name="Cheng J.-F."/>
            <person name="Hugenholtz P."/>
            <person name="Woyke T."/>
            <person name="Wu D."/>
            <person name="Pukall R."/>
            <person name="Steenblock K."/>
            <person name="Brambilla E."/>
            <person name="Klenk H.-P."/>
            <person name="Eisen J.A."/>
        </authorList>
    </citation>
    <scope>NUCLEOTIDE SEQUENCE [LARGE SCALE GENOMIC DNA]</scope>
    <source>
        <strain evidence="4">DSM 19664 / LMG 22246 / CIP 109416 / KR-200</strain>
    </source>
</reference>
<name>L0A230_DEIPD</name>
<proteinExistence type="inferred from homology"/>
<dbReference type="Proteomes" id="UP000010467">
    <property type="component" value="Chromosome"/>
</dbReference>
<evidence type="ECO:0000313" key="3">
    <source>
        <dbReference type="EMBL" id="AFZ67060.1"/>
    </source>
</evidence>
<accession>L0A230</accession>